<evidence type="ECO:0000256" key="7">
    <source>
        <dbReference type="ARBA" id="ARBA00022723"/>
    </source>
</evidence>
<dbReference type="InterPro" id="IPR002429">
    <property type="entry name" value="CcO_II-like_C"/>
</dbReference>
<dbReference type="Pfam" id="PF00034">
    <property type="entry name" value="Cytochrom_C"/>
    <property type="match status" value="1"/>
</dbReference>
<organism evidence="22 23">
    <name type="scientific">Turneriella parva (strain ATCC BAA-1111 / DSM 21527 / NCTC 11395 / H)</name>
    <name type="common">Leptospira parva</name>
    <dbReference type="NCBI Taxonomy" id="869212"/>
    <lineage>
        <taxon>Bacteria</taxon>
        <taxon>Pseudomonadati</taxon>
        <taxon>Spirochaetota</taxon>
        <taxon>Spirochaetia</taxon>
        <taxon>Leptospirales</taxon>
        <taxon>Leptospiraceae</taxon>
        <taxon>Turneriella</taxon>
    </lineage>
</organism>
<dbReference type="InterPro" id="IPR045187">
    <property type="entry name" value="CcO_II"/>
</dbReference>
<keyword evidence="6 16" id="KW-0812">Transmembrane</keyword>
<gene>
    <name evidence="22" type="ordered locus">Turpa_1353</name>
</gene>
<dbReference type="PROSITE" id="PS51007">
    <property type="entry name" value="CYTC"/>
    <property type="match status" value="1"/>
</dbReference>
<evidence type="ECO:0000256" key="13">
    <source>
        <dbReference type="ARBA" id="ARBA00023136"/>
    </source>
</evidence>
<evidence type="ECO:0000256" key="16">
    <source>
        <dbReference type="RuleBase" id="RU000456"/>
    </source>
</evidence>
<accession>I4B3Z4</accession>
<evidence type="ECO:0000256" key="8">
    <source>
        <dbReference type="ARBA" id="ARBA00022967"/>
    </source>
</evidence>
<feature type="transmembrane region" description="Helical" evidence="18">
    <location>
        <begin position="32"/>
        <end position="52"/>
    </location>
</feature>
<dbReference type="Gene3D" id="1.10.760.10">
    <property type="entry name" value="Cytochrome c-like domain"/>
    <property type="match status" value="1"/>
</dbReference>
<dbReference type="KEGG" id="tpx:Turpa_1353"/>
<keyword evidence="7 15" id="KW-0479">Metal-binding</keyword>
<dbReference type="InterPro" id="IPR001505">
    <property type="entry name" value="Copper_CuA"/>
</dbReference>
<evidence type="ECO:0000256" key="4">
    <source>
        <dbReference type="ARBA" id="ARBA00022617"/>
    </source>
</evidence>
<dbReference type="InterPro" id="IPR036257">
    <property type="entry name" value="Cyt_c_oxidase_su2_TM_sf"/>
</dbReference>
<dbReference type="EMBL" id="CP002959">
    <property type="protein sequence ID" value="AFM12001.1"/>
    <property type="molecule type" value="Genomic_DNA"/>
</dbReference>
<dbReference type="AlphaFoldDB" id="I4B3Z4"/>
<dbReference type="GO" id="GO:0004129">
    <property type="term" value="F:cytochrome-c oxidase activity"/>
    <property type="evidence" value="ECO:0007669"/>
    <property type="project" value="UniProtKB-EC"/>
</dbReference>
<dbReference type="InterPro" id="IPR009056">
    <property type="entry name" value="Cyt_c-like_dom"/>
</dbReference>
<protein>
    <recommendedName>
        <fullName evidence="17">Cytochrome c oxidase subunit 2</fullName>
        <ecNumber evidence="17">7.1.1.9</ecNumber>
    </recommendedName>
</protein>
<dbReference type="GO" id="GO:0005507">
    <property type="term" value="F:copper ion binding"/>
    <property type="evidence" value="ECO:0007669"/>
    <property type="project" value="InterPro"/>
</dbReference>
<keyword evidence="11 15" id="KW-0408">Iron</keyword>
<comment type="cofactor">
    <cofactor evidence="17">
        <name>Cu cation</name>
        <dbReference type="ChEBI" id="CHEBI:23378"/>
    </cofactor>
    <text evidence="17">Binds a copper A center.</text>
</comment>
<keyword evidence="3 16" id="KW-0813">Transport</keyword>
<dbReference type="InterPro" id="IPR036909">
    <property type="entry name" value="Cyt_c-like_dom_sf"/>
</dbReference>
<dbReference type="GO" id="GO:0042773">
    <property type="term" value="P:ATP synthesis coupled electron transport"/>
    <property type="evidence" value="ECO:0007669"/>
    <property type="project" value="TreeGrafter"/>
</dbReference>
<dbReference type="PRINTS" id="PR01166">
    <property type="entry name" value="CYCOXIDASEII"/>
</dbReference>
<dbReference type="Proteomes" id="UP000006048">
    <property type="component" value="Chromosome"/>
</dbReference>
<evidence type="ECO:0000259" key="19">
    <source>
        <dbReference type="PROSITE" id="PS50857"/>
    </source>
</evidence>
<keyword evidence="10 18" id="KW-1133">Transmembrane helix</keyword>
<evidence type="ECO:0000259" key="21">
    <source>
        <dbReference type="PROSITE" id="PS51007"/>
    </source>
</evidence>
<dbReference type="PROSITE" id="PS50857">
    <property type="entry name" value="COX2_CUA"/>
    <property type="match status" value="1"/>
</dbReference>
<feature type="domain" description="Cytochrome oxidase subunit II copper A binding" evidence="19">
    <location>
        <begin position="105"/>
        <end position="251"/>
    </location>
</feature>
<dbReference type="STRING" id="869212.Turpa_1353"/>
<evidence type="ECO:0000256" key="17">
    <source>
        <dbReference type="RuleBase" id="RU004024"/>
    </source>
</evidence>
<dbReference type="InterPro" id="IPR008972">
    <property type="entry name" value="Cupredoxin"/>
</dbReference>
<feature type="domain" description="Cytochrome c" evidence="21">
    <location>
        <begin position="273"/>
        <end position="365"/>
    </location>
</feature>
<comment type="function">
    <text evidence="14 17">Subunits I and II form the functional core of the enzyme complex. Electrons originating in cytochrome c are transferred via heme a and Cu(A) to the binuclear center formed by heme a3 and Cu(B).</text>
</comment>
<keyword evidence="23" id="KW-1185">Reference proteome</keyword>
<dbReference type="InterPro" id="IPR014222">
    <property type="entry name" value="Cyt_c_oxidase_su2"/>
</dbReference>
<keyword evidence="5 16" id="KW-0679">Respiratory chain</keyword>
<keyword evidence="12 17" id="KW-0186">Copper</keyword>
<dbReference type="SUPFAM" id="SSF46626">
    <property type="entry name" value="Cytochrome c"/>
    <property type="match status" value="1"/>
</dbReference>
<evidence type="ECO:0000259" key="20">
    <source>
        <dbReference type="PROSITE" id="PS50999"/>
    </source>
</evidence>
<dbReference type="GO" id="GO:0016491">
    <property type="term" value="F:oxidoreductase activity"/>
    <property type="evidence" value="ECO:0007669"/>
    <property type="project" value="InterPro"/>
</dbReference>
<evidence type="ECO:0000256" key="12">
    <source>
        <dbReference type="ARBA" id="ARBA00023008"/>
    </source>
</evidence>
<sequence length="365" mass="40368">MTSFIHAALGFITHAPTASTVASEVKFAADLINGISLVAFILVEGVLIYFVIKYRRRKGEANKQTLYLTHHTTAEIIWTVLPTLILGVIFYYGVASFVKLRNMPKDGEIIQLTGRQWLWDIKYPYCVKNAKTNAEKCIKLTSKNVNPTEDSIKSNKLQDELQKDQVRFVVAKGRKYVMQMTSTDVIHSFTIPAFYVKQDVVPGLTSRLWFEPTTVGEFVITCNEYCGDKHSGMLGMIQVMEPADFDKWKAEKLALLQKELDQDASGGPVDETALIAKGKELYGAKGCLACHNVSGAAGGAAPSFKGLYGKEEILTTGKIKVDDAYLKESMLKPAAKVVKGYAPMPNMGVEEGDVKYLVAFIKSLK</sequence>
<reference evidence="22 23" key="1">
    <citation type="submission" date="2012-06" db="EMBL/GenBank/DDBJ databases">
        <title>The complete chromosome of genome of Turneriella parva DSM 21527.</title>
        <authorList>
            <consortium name="US DOE Joint Genome Institute (JGI-PGF)"/>
            <person name="Lucas S."/>
            <person name="Han J."/>
            <person name="Lapidus A."/>
            <person name="Bruce D."/>
            <person name="Goodwin L."/>
            <person name="Pitluck S."/>
            <person name="Peters L."/>
            <person name="Kyrpides N."/>
            <person name="Mavromatis K."/>
            <person name="Ivanova N."/>
            <person name="Mikhailova N."/>
            <person name="Chertkov O."/>
            <person name="Detter J.C."/>
            <person name="Tapia R."/>
            <person name="Han C."/>
            <person name="Land M."/>
            <person name="Hauser L."/>
            <person name="Markowitz V."/>
            <person name="Cheng J.-F."/>
            <person name="Hugenholtz P."/>
            <person name="Woyke T."/>
            <person name="Wu D."/>
            <person name="Gronow S."/>
            <person name="Wellnitz S."/>
            <person name="Brambilla E."/>
            <person name="Klenk H.-P."/>
            <person name="Eisen J.A."/>
        </authorList>
    </citation>
    <scope>NUCLEOTIDE SEQUENCE [LARGE SCALE GENOMIC DNA]</scope>
    <source>
        <strain evidence="23">ATCC BAA-1111 / DSM 21527 / NCTC 11395 / H</strain>
    </source>
</reference>
<dbReference type="PROSITE" id="PS00078">
    <property type="entry name" value="COX2"/>
    <property type="match status" value="1"/>
</dbReference>
<evidence type="ECO:0000256" key="2">
    <source>
        <dbReference type="ARBA" id="ARBA00007866"/>
    </source>
</evidence>
<dbReference type="HOGENOM" id="CLU_036876_1_0_12"/>
<evidence type="ECO:0000256" key="1">
    <source>
        <dbReference type="ARBA" id="ARBA00004141"/>
    </source>
</evidence>
<feature type="transmembrane region" description="Helical" evidence="18">
    <location>
        <begin position="73"/>
        <end position="94"/>
    </location>
</feature>
<evidence type="ECO:0000256" key="10">
    <source>
        <dbReference type="ARBA" id="ARBA00022989"/>
    </source>
</evidence>
<keyword evidence="13 18" id="KW-0472">Membrane</keyword>
<name>I4B3Z4_TURPD</name>
<dbReference type="PANTHER" id="PTHR22888">
    <property type="entry name" value="CYTOCHROME C OXIDASE, SUBUNIT II"/>
    <property type="match status" value="1"/>
</dbReference>
<dbReference type="Gene3D" id="2.60.40.420">
    <property type="entry name" value="Cupredoxins - blue copper proteins"/>
    <property type="match status" value="1"/>
</dbReference>
<dbReference type="OrthoDB" id="9781261at2"/>
<dbReference type="SUPFAM" id="SSF49503">
    <property type="entry name" value="Cupredoxins"/>
    <property type="match status" value="1"/>
</dbReference>
<feature type="domain" description="Cytochrome oxidase subunit II transmembrane region profile" evidence="20">
    <location>
        <begin position="3"/>
        <end position="104"/>
    </location>
</feature>
<keyword evidence="4 15" id="KW-0349">Heme</keyword>
<proteinExistence type="inferred from homology"/>
<evidence type="ECO:0000256" key="9">
    <source>
        <dbReference type="ARBA" id="ARBA00022982"/>
    </source>
</evidence>
<evidence type="ECO:0000313" key="23">
    <source>
        <dbReference type="Proteomes" id="UP000006048"/>
    </source>
</evidence>
<dbReference type="Pfam" id="PF02790">
    <property type="entry name" value="COX2_TM"/>
    <property type="match status" value="1"/>
</dbReference>
<dbReference type="Pfam" id="PF00116">
    <property type="entry name" value="COX2"/>
    <property type="match status" value="1"/>
</dbReference>
<dbReference type="NCBIfam" id="TIGR02866">
    <property type="entry name" value="CoxB"/>
    <property type="match status" value="1"/>
</dbReference>
<evidence type="ECO:0000256" key="15">
    <source>
        <dbReference type="PROSITE-ProRule" id="PRU00433"/>
    </source>
</evidence>
<evidence type="ECO:0000256" key="18">
    <source>
        <dbReference type="SAM" id="Phobius"/>
    </source>
</evidence>
<dbReference type="SUPFAM" id="SSF81464">
    <property type="entry name" value="Cytochrome c oxidase subunit II-like, transmembrane region"/>
    <property type="match status" value="1"/>
</dbReference>
<evidence type="ECO:0000256" key="3">
    <source>
        <dbReference type="ARBA" id="ARBA00022448"/>
    </source>
</evidence>
<comment type="similarity">
    <text evidence="2 16">Belongs to the cytochrome c oxidase subunit 2 family.</text>
</comment>
<evidence type="ECO:0000256" key="11">
    <source>
        <dbReference type="ARBA" id="ARBA00023004"/>
    </source>
</evidence>
<keyword evidence="9 16" id="KW-0249">Electron transport</keyword>
<dbReference type="GO" id="GO:0005886">
    <property type="term" value="C:plasma membrane"/>
    <property type="evidence" value="ECO:0007669"/>
    <property type="project" value="UniProtKB-SubCell"/>
</dbReference>
<comment type="subcellular location">
    <subcellularLocation>
        <location evidence="16">Cell membrane</location>
        <topology evidence="16">Multi-pass membrane protein</topology>
    </subcellularLocation>
    <subcellularLocation>
        <location evidence="1">Membrane</location>
        <topology evidence="1">Multi-pass membrane protein</topology>
    </subcellularLocation>
</comment>
<dbReference type="Gene3D" id="1.10.287.90">
    <property type="match status" value="1"/>
</dbReference>
<evidence type="ECO:0000256" key="6">
    <source>
        <dbReference type="ARBA" id="ARBA00022692"/>
    </source>
</evidence>
<dbReference type="PATRIC" id="fig|869212.3.peg.1339"/>
<dbReference type="EC" id="7.1.1.9" evidence="17"/>
<evidence type="ECO:0000256" key="5">
    <source>
        <dbReference type="ARBA" id="ARBA00022660"/>
    </source>
</evidence>
<dbReference type="PANTHER" id="PTHR22888:SF9">
    <property type="entry name" value="CYTOCHROME C OXIDASE SUBUNIT 2"/>
    <property type="match status" value="1"/>
</dbReference>
<dbReference type="InterPro" id="IPR011759">
    <property type="entry name" value="Cyt_c_oxidase_su2_TM_dom"/>
</dbReference>
<dbReference type="GO" id="GO:0020037">
    <property type="term" value="F:heme binding"/>
    <property type="evidence" value="ECO:0007669"/>
    <property type="project" value="InterPro"/>
</dbReference>
<dbReference type="PROSITE" id="PS50999">
    <property type="entry name" value="COX2_TM"/>
    <property type="match status" value="1"/>
</dbReference>
<evidence type="ECO:0000313" key="22">
    <source>
        <dbReference type="EMBL" id="AFM12001.1"/>
    </source>
</evidence>
<evidence type="ECO:0000256" key="14">
    <source>
        <dbReference type="ARBA" id="ARBA00024688"/>
    </source>
</evidence>
<comment type="catalytic activity">
    <reaction evidence="17">
        <text>4 Fe(II)-[cytochrome c] + O2 + 8 H(+)(in) = 4 Fe(III)-[cytochrome c] + 2 H2O + 4 H(+)(out)</text>
        <dbReference type="Rhea" id="RHEA:11436"/>
        <dbReference type="Rhea" id="RHEA-COMP:10350"/>
        <dbReference type="Rhea" id="RHEA-COMP:14399"/>
        <dbReference type="ChEBI" id="CHEBI:15377"/>
        <dbReference type="ChEBI" id="CHEBI:15378"/>
        <dbReference type="ChEBI" id="CHEBI:15379"/>
        <dbReference type="ChEBI" id="CHEBI:29033"/>
        <dbReference type="ChEBI" id="CHEBI:29034"/>
        <dbReference type="EC" id="7.1.1.9"/>
    </reaction>
</comment>
<keyword evidence="8" id="KW-1278">Translocase</keyword>
<dbReference type="RefSeq" id="WP_014802516.1">
    <property type="nucleotide sequence ID" value="NC_018020.1"/>
</dbReference>